<feature type="compositionally biased region" description="Basic and acidic residues" evidence="1">
    <location>
        <begin position="431"/>
        <end position="442"/>
    </location>
</feature>
<feature type="signal peptide" evidence="3">
    <location>
        <begin position="1"/>
        <end position="27"/>
    </location>
</feature>
<keyword evidence="2" id="KW-1133">Transmembrane helix</keyword>
<feature type="transmembrane region" description="Helical" evidence="2">
    <location>
        <begin position="1267"/>
        <end position="1286"/>
    </location>
</feature>
<feature type="compositionally biased region" description="Basic and acidic residues" evidence="1">
    <location>
        <begin position="242"/>
        <end position="251"/>
    </location>
</feature>
<feature type="compositionally biased region" description="Polar residues" evidence="1">
    <location>
        <begin position="210"/>
        <end position="239"/>
    </location>
</feature>
<feature type="region of interest" description="Disordered" evidence="1">
    <location>
        <begin position="1377"/>
        <end position="1502"/>
    </location>
</feature>
<dbReference type="InParanoid" id="A0A316YV28"/>
<feature type="compositionally biased region" description="Acidic residues" evidence="1">
    <location>
        <begin position="169"/>
        <end position="184"/>
    </location>
</feature>
<keyword evidence="2" id="KW-0472">Membrane</keyword>
<dbReference type="RefSeq" id="XP_025380299.1">
    <property type="nucleotide sequence ID" value="XM_025524340.1"/>
</dbReference>
<feature type="compositionally biased region" description="Basic and acidic residues" evidence="1">
    <location>
        <begin position="383"/>
        <end position="405"/>
    </location>
</feature>
<protein>
    <submittedName>
        <fullName evidence="4">Uncharacterized protein</fullName>
    </submittedName>
</protein>
<feature type="compositionally biased region" description="Basic residues" evidence="1">
    <location>
        <begin position="868"/>
        <end position="877"/>
    </location>
</feature>
<feature type="compositionally biased region" description="Basic and acidic residues" evidence="1">
    <location>
        <begin position="1959"/>
        <end position="2028"/>
    </location>
</feature>
<feature type="compositionally biased region" description="Basic and acidic residues" evidence="1">
    <location>
        <begin position="1675"/>
        <end position="1687"/>
    </location>
</feature>
<feature type="compositionally biased region" description="Basic and acidic residues" evidence="1">
    <location>
        <begin position="1426"/>
        <end position="1442"/>
    </location>
</feature>
<dbReference type="EMBL" id="KZ819634">
    <property type="protein sequence ID" value="PWN93101.1"/>
    <property type="molecule type" value="Genomic_DNA"/>
</dbReference>
<feature type="compositionally biased region" description="Basic and acidic residues" evidence="1">
    <location>
        <begin position="1911"/>
        <end position="1920"/>
    </location>
</feature>
<gene>
    <name evidence="4" type="ORF">FA10DRAFT_290253</name>
</gene>
<feature type="compositionally biased region" description="Basic and acidic residues" evidence="1">
    <location>
        <begin position="579"/>
        <end position="593"/>
    </location>
</feature>
<keyword evidence="5" id="KW-1185">Reference proteome</keyword>
<name>A0A316YV28_9BASI</name>
<feature type="region of interest" description="Disordered" evidence="1">
    <location>
        <begin position="1873"/>
        <end position="2034"/>
    </location>
</feature>
<feature type="region of interest" description="Disordered" evidence="1">
    <location>
        <begin position="648"/>
        <end position="676"/>
    </location>
</feature>
<organism evidence="4 5">
    <name type="scientific">Acaromyces ingoldii</name>
    <dbReference type="NCBI Taxonomy" id="215250"/>
    <lineage>
        <taxon>Eukaryota</taxon>
        <taxon>Fungi</taxon>
        <taxon>Dikarya</taxon>
        <taxon>Basidiomycota</taxon>
        <taxon>Ustilaginomycotina</taxon>
        <taxon>Exobasidiomycetes</taxon>
        <taxon>Exobasidiales</taxon>
        <taxon>Cryptobasidiaceae</taxon>
        <taxon>Acaromyces</taxon>
    </lineage>
</organism>
<evidence type="ECO:0000256" key="1">
    <source>
        <dbReference type="SAM" id="MobiDB-lite"/>
    </source>
</evidence>
<feature type="region of interest" description="Disordered" evidence="1">
    <location>
        <begin position="578"/>
        <end position="632"/>
    </location>
</feature>
<feature type="region of interest" description="Disordered" evidence="1">
    <location>
        <begin position="1668"/>
        <end position="1692"/>
    </location>
</feature>
<dbReference type="GeneID" id="37046256"/>
<evidence type="ECO:0000256" key="3">
    <source>
        <dbReference type="SAM" id="SignalP"/>
    </source>
</evidence>
<feature type="region of interest" description="Disordered" evidence="1">
    <location>
        <begin position="1128"/>
        <end position="1227"/>
    </location>
</feature>
<feature type="compositionally biased region" description="Basic and acidic residues" evidence="1">
    <location>
        <begin position="1459"/>
        <end position="1487"/>
    </location>
</feature>
<feature type="chain" id="PRO_5016286197" evidence="3">
    <location>
        <begin position="28"/>
        <end position="2034"/>
    </location>
</feature>
<evidence type="ECO:0000313" key="5">
    <source>
        <dbReference type="Proteomes" id="UP000245768"/>
    </source>
</evidence>
<evidence type="ECO:0000313" key="4">
    <source>
        <dbReference type="EMBL" id="PWN93101.1"/>
    </source>
</evidence>
<feature type="region of interest" description="Disordered" evidence="1">
    <location>
        <begin position="852"/>
        <end position="956"/>
    </location>
</feature>
<feature type="region of interest" description="Disordered" evidence="1">
    <location>
        <begin position="139"/>
        <end position="265"/>
    </location>
</feature>
<feature type="compositionally biased region" description="Basic and acidic residues" evidence="1">
    <location>
        <begin position="194"/>
        <end position="209"/>
    </location>
</feature>
<sequence>MRLLSRRLRSAGLVLAAALVLFAVVSTTPVTHTTASDHDELERTDINTFPSFDQTQQCVDLALAHNLLDKEDIKEIAAVVSEKLHIPDTDHSDLDKKELEGIVNNLHLDDFKHPKFAFSPGLKDKGKATVNFCRKHLDISSKPKKKNKGKKGLEARPFGQHGQISGSREEDDEPEDDEPEDDEMHESLTGDAPRYSEHHTQGHDSDHRGLQTTHAGPNESQNGKSNDAWSPTSPHQAAPSNLEKRGQHDESDSPNGGLHLQPYERNLQRWNDDRFRQCAALSLQEQILGEEEVDQITAIVSNKIAVSRDQVLKMNEKELEEMIEDDRLNWKASDFSEPLTEKSKEALEHCQSKFDKGSTSNVKKGKGAEGRQQHLPQGQRSNSRGEDAELGDDRPRHSFTEDLSRHATSHSHSNRYGQGDDSDQGALSSGYEKRSPHDESDTRQTSAPSASASLDLSVIATPVIHPASDLDYFKYSDSGTLPYEGNLQPYDRNPQEWNYDRFRQCAALSLREQILGQEEVDQITAVFSDKLGVPPDQFLAMNENELAEKIRDDRLDRKECDFPEPLDEKVTTALKRCQSKFEEGSTSKVKEIEGPGGRRGGPRDQRSNSRGEDAEPEDDQPLHSFTKDPSRDSLSHFYSNKYELGDGVWDQDAPSSSHEKRSLHDESTTRQTSPSAGASFDLLANAASVSQRSASDLDHVGHPYNGALVRRSDEEERLLTTTASFIMLFCFHSFVLVCNLFDPTCTCPFPNAGLQPLERIPQPYERIPQGWKDSWIGQCAALSIRDHVLGEEDAKGFLEVVSKKVKKPADQLMAMDEKTFAKTVKNVRLDEWKATDFPNLLTKKSKEAVEHCQSKFDKGSPSKVTGEKRRRRRRTPHGRLSNSRGGDAEVDDDGPQHSLAKDSSPGSTAHLDSSRYRQGDEDSDQDGPSFSHHEKRSAHDDRDTRQTSPSAGASFDLLANAAPVTRTSASDLKHFDHSDSGALVRRRLNDFERIIVIVATLVLSFCYHSLFFVCNRYMTNCPCPNGGLQPFERNQQPYERIPQGWNDDWYGQCAALSLRDRTLRHEDAQEILEVVSKKVKMPADQLMAMDEKKLAKTVKDVLLDKWEKGDISEPLVGKAKGAVEHCRSTFDEGSTSKVKGEKRRRRRTSHGRLSNSRGEDSEVDDEPHHSLAKDPSPGSTAHLDSSKYGHGDEDSDHDAPSGHEQYEKRSAHDERDTRQTSLSAGASFDLSADAAPVTRTSASDLDRFEHFDSGALVRRFNERHRTILKYATVIVSICLKLLSIIYQTRFGLTKPSPNGGLQPFERIPQGWNDEWSRQCAALSLRDHVLGEEDAKGFLEVVSKKVKKPADQLMAMDEKTFAKTVKDVRLDEWKASDFSGPLTKKSKEAVEHCQSKFDKGSTSKANEKKGMGRRRRRRPHGQHSNPRGKDAEVDDGELRHSLTEDPSPGSVAHLGSSKYGHGDEDSDHDAPSGHEKYEKRSTRDESDTRQPLSSSVGASDLFVSVTPEVQTSASDFEKSDHSHTEVLARRMFDRNTWAVLVVSFLLAMYEQARILDFSLVPLPHRVVPRPPYRSKYGYGNVQFGRQCLKLAREHKIRMNNDIDKIASVCERAGLSIPTDSDLEDNPKLLEAIFDELFSKMYNSDPLSIPEDVKQKGKEISELCEKELDVATSSSSSHEKRLQHGESDITHSPSFSPDARIELIVNTTPVTRTAAKDVEIFDRTDTEILVRRDRWSNLGVFFLFILMAYRSIWPCKEYYPLFPKQSPDRASLPNAACWPADYETNIVKKCLGNTTVQQLVPNEDLDEIERLIKKYGGPELAAKYAQVDSKTLASIAQDLNAQANDQVYKHVNDLVEARPETAKKVFETCRKVIEEGDTPESTRQIVQGPDPRHNGIPHDVWSTTSRSYAPPPSREERSDTRHPPPSSVGATFNYSAYRDRTPSSSMTEPRDRTPSSSMTELQRHGERHEKTPISGPSKKEHVEPPRLHSDDYEDEHSRRNLDSLHSHEHSDRAHTSEETELKRRQERPQERPLSLR</sequence>
<evidence type="ECO:0000256" key="2">
    <source>
        <dbReference type="SAM" id="Phobius"/>
    </source>
</evidence>
<dbReference type="Proteomes" id="UP000245768">
    <property type="component" value="Unassembled WGS sequence"/>
</dbReference>
<proteinExistence type="predicted"/>
<feature type="compositionally biased region" description="Basic residues" evidence="1">
    <location>
        <begin position="1140"/>
        <end position="1150"/>
    </location>
</feature>
<reference evidence="4" key="1">
    <citation type="journal article" date="2018" name="Mol. Biol. Evol.">
        <title>Broad Genomic Sampling Reveals a Smut Pathogenic Ancestry of the Fungal Clade Ustilaginomycotina.</title>
        <authorList>
            <person name="Kijpornyongpan T."/>
            <person name="Mondo S.J."/>
            <person name="Barry K."/>
            <person name="Sandor L."/>
            <person name="Lee J."/>
            <person name="Lipzen A."/>
            <person name="Pangilinan J."/>
            <person name="LaButti K."/>
            <person name="Hainaut M."/>
            <person name="Henrissat B."/>
            <person name="Grigoriev I.V."/>
            <person name="Spatafora J.W."/>
            <person name="Aime M.C."/>
        </authorList>
    </citation>
    <scope>NUCLEOTIDE SEQUENCE [LARGE SCALE GENOMIC DNA]</scope>
    <source>
        <strain evidence="4">MCA 4198</strain>
    </source>
</reference>
<feature type="compositionally biased region" description="Basic residues" evidence="1">
    <location>
        <begin position="1410"/>
        <end position="1420"/>
    </location>
</feature>
<feature type="compositionally biased region" description="Basic and acidic residues" evidence="1">
    <location>
        <begin position="601"/>
        <end position="613"/>
    </location>
</feature>
<feature type="transmembrane region" description="Helical" evidence="2">
    <location>
        <begin position="994"/>
        <end position="1013"/>
    </location>
</feature>
<accession>A0A316YV28</accession>
<feature type="compositionally biased region" description="Basic and acidic residues" evidence="1">
    <location>
        <begin position="1184"/>
        <end position="1218"/>
    </location>
</feature>
<keyword evidence="2" id="KW-0812">Transmembrane</keyword>
<keyword evidence="3" id="KW-0732">Signal</keyword>
<feature type="region of interest" description="Disordered" evidence="1">
    <location>
        <begin position="351"/>
        <end position="451"/>
    </location>
</feature>
<feature type="compositionally biased region" description="Basic and acidic residues" evidence="1">
    <location>
        <begin position="657"/>
        <end position="668"/>
    </location>
</feature>
<feature type="compositionally biased region" description="Basic and acidic residues" evidence="1">
    <location>
        <begin position="1384"/>
        <end position="1409"/>
    </location>
</feature>